<gene>
    <name evidence="2" type="primary">RKF1_2</name>
    <name evidence="2" type="ORF">CFP56_025480</name>
</gene>
<dbReference type="EMBL" id="PKMF04000040">
    <property type="protein sequence ID" value="KAK7856010.1"/>
    <property type="molecule type" value="Genomic_DNA"/>
</dbReference>
<accession>A0AAW0LX01</accession>
<evidence type="ECO:0000313" key="3">
    <source>
        <dbReference type="Proteomes" id="UP000237347"/>
    </source>
</evidence>
<name>A0AAW0LX01_QUESU</name>
<dbReference type="AlphaFoldDB" id="A0AAW0LX01"/>
<dbReference type="GO" id="GO:0016301">
    <property type="term" value="F:kinase activity"/>
    <property type="evidence" value="ECO:0007669"/>
    <property type="project" value="UniProtKB-KW"/>
</dbReference>
<keyword evidence="3" id="KW-1185">Reference proteome</keyword>
<dbReference type="Proteomes" id="UP000237347">
    <property type="component" value="Unassembled WGS sequence"/>
</dbReference>
<evidence type="ECO:0000313" key="2">
    <source>
        <dbReference type="EMBL" id="KAK7856010.1"/>
    </source>
</evidence>
<comment type="caution">
    <text evidence="2">The sequence shown here is derived from an EMBL/GenBank/DDBJ whole genome shotgun (WGS) entry which is preliminary data.</text>
</comment>
<proteinExistence type="predicted"/>
<keyword evidence="1" id="KW-0472">Membrane</keyword>
<evidence type="ECO:0000256" key="1">
    <source>
        <dbReference type="SAM" id="Phobius"/>
    </source>
</evidence>
<sequence>MYWRFDGNSCQIQMVGVIPEPPGNVESSINCDCHFENNSIVCHAVKMYSSLILLLINFTEILLSYISYMHDSMSSDGGQKLKSLPSKP</sequence>
<keyword evidence="1" id="KW-1133">Transmembrane helix</keyword>
<organism evidence="2 3">
    <name type="scientific">Quercus suber</name>
    <name type="common">Cork oak</name>
    <dbReference type="NCBI Taxonomy" id="58331"/>
    <lineage>
        <taxon>Eukaryota</taxon>
        <taxon>Viridiplantae</taxon>
        <taxon>Streptophyta</taxon>
        <taxon>Embryophyta</taxon>
        <taxon>Tracheophyta</taxon>
        <taxon>Spermatophyta</taxon>
        <taxon>Magnoliopsida</taxon>
        <taxon>eudicotyledons</taxon>
        <taxon>Gunneridae</taxon>
        <taxon>Pentapetalae</taxon>
        <taxon>rosids</taxon>
        <taxon>fabids</taxon>
        <taxon>Fagales</taxon>
        <taxon>Fagaceae</taxon>
        <taxon>Quercus</taxon>
    </lineage>
</organism>
<feature type="transmembrane region" description="Helical" evidence="1">
    <location>
        <begin position="47"/>
        <end position="66"/>
    </location>
</feature>
<reference evidence="2 3" key="1">
    <citation type="journal article" date="2018" name="Sci. Data">
        <title>The draft genome sequence of cork oak.</title>
        <authorList>
            <person name="Ramos A.M."/>
            <person name="Usie A."/>
            <person name="Barbosa P."/>
            <person name="Barros P.M."/>
            <person name="Capote T."/>
            <person name="Chaves I."/>
            <person name="Simoes F."/>
            <person name="Abreu I."/>
            <person name="Carrasquinho I."/>
            <person name="Faro C."/>
            <person name="Guimaraes J.B."/>
            <person name="Mendonca D."/>
            <person name="Nobrega F."/>
            <person name="Rodrigues L."/>
            <person name="Saibo N.J.M."/>
            <person name="Varela M.C."/>
            <person name="Egas C."/>
            <person name="Matos J."/>
            <person name="Miguel C.M."/>
            <person name="Oliveira M.M."/>
            <person name="Ricardo C.P."/>
            <person name="Goncalves S."/>
        </authorList>
    </citation>
    <scope>NUCLEOTIDE SEQUENCE [LARGE SCALE GENOMIC DNA]</scope>
    <source>
        <strain evidence="3">cv. HL8</strain>
    </source>
</reference>
<keyword evidence="1" id="KW-0812">Transmembrane</keyword>
<protein>
    <submittedName>
        <fullName evidence="2">Lrr receptor-like serine/threonine-protein kinase rfk1</fullName>
    </submittedName>
</protein>